<sequence length="299" mass="32762">MICSHMLYFPNGLRLDDHLCPKPCMLRRANHVVPSRKSQSVVCGASNTQSSKDQYEVALSILQSNCETPQARGDGPVDASLDDRNNAESIVDRRAEDGFFDGKAYRLVPVEGGEHTILINGVKMHISMGKLPSQDAEDKARIVKVRRGSTVLDVCCGLGYSAIACARLGARRVVTLELDPCVLEVARQNPQSAELFDSGGVIDIKLGPAQETVTTLPDEAFSAVLHDPPRFSHAGELYSQAFYDQIFRVLKCGGRFFHYTGNPGSRSSIPKGVKERLIRSGFVNVKWIDKCQGLMAVKP</sequence>
<keyword evidence="3" id="KW-1185">Reference proteome</keyword>
<dbReference type="EMBL" id="BNCO01000004">
    <property type="protein sequence ID" value="GIL46785.1"/>
    <property type="molecule type" value="Genomic_DNA"/>
</dbReference>
<evidence type="ECO:0000313" key="3">
    <source>
        <dbReference type="Proteomes" id="UP000747399"/>
    </source>
</evidence>
<dbReference type="CDD" id="cd02440">
    <property type="entry name" value="AdoMet_MTases"/>
    <property type="match status" value="1"/>
</dbReference>
<organism evidence="2 3">
    <name type="scientific">Volvox africanus</name>
    <dbReference type="NCBI Taxonomy" id="51714"/>
    <lineage>
        <taxon>Eukaryota</taxon>
        <taxon>Viridiplantae</taxon>
        <taxon>Chlorophyta</taxon>
        <taxon>core chlorophytes</taxon>
        <taxon>Chlorophyceae</taxon>
        <taxon>CS clade</taxon>
        <taxon>Chlamydomonadales</taxon>
        <taxon>Volvocaceae</taxon>
        <taxon>Volvox</taxon>
    </lineage>
</organism>
<gene>
    <name evidence="2" type="ORF">Vafri_3676</name>
</gene>
<dbReference type="Proteomes" id="UP000747399">
    <property type="component" value="Unassembled WGS sequence"/>
</dbReference>
<accession>A0A8J4AWQ9</accession>
<dbReference type="Pfam" id="PF13649">
    <property type="entry name" value="Methyltransf_25"/>
    <property type="match status" value="1"/>
</dbReference>
<dbReference type="AlphaFoldDB" id="A0A8J4AWQ9"/>
<comment type="caution">
    <text evidence="2">The sequence shown here is derived from an EMBL/GenBank/DDBJ whole genome shotgun (WGS) entry which is preliminary data.</text>
</comment>
<dbReference type="InterPro" id="IPR029063">
    <property type="entry name" value="SAM-dependent_MTases_sf"/>
</dbReference>
<protein>
    <recommendedName>
        <fullName evidence="1">Methyltransferase domain-containing protein</fullName>
    </recommendedName>
</protein>
<feature type="domain" description="Methyltransferase" evidence="1">
    <location>
        <begin position="151"/>
        <end position="254"/>
    </location>
</feature>
<reference evidence="2" key="1">
    <citation type="journal article" date="2021" name="Proc. Natl. Acad. Sci. U.S.A.">
        <title>Three genomes in the algal genus Volvox reveal the fate of a haploid sex-determining region after a transition to homothallism.</title>
        <authorList>
            <person name="Yamamoto K."/>
            <person name="Hamaji T."/>
            <person name="Kawai-Toyooka H."/>
            <person name="Matsuzaki R."/>
            <person name="Takahashi F."/>
            <person name="Nishimura Y."/>
            <person name="Kawachi M."/>
            <person name="Noguchi H."/>
            <person name="Minakuchi Y."/>
            <person name="Umen J.G."/>
            <person name="Toyoda A."/>
            <person name="Nozaki H."/>
        </authorList>
    </citation>
    <scope>NUCLEOTIDE SEQUENCE</scope>
    <source>
        <strain evidence="2">NIES-3780</strain>
    </source>
</reference>
<evidence type="ECO:0000313" key="2">
    <source>
        <dbReference type="EMBL" id="GIL46785.1"/>
    </source>
</evidence>
<dbReference type="Gene3D" id="3.40.50.150">
    <property type="entry name" value="Vaccinia Virus protein VP39"/>
    <property type="match status" value="1"/>
</dbReference>
<evidence type="ECO:0000259" key="1">
    <source>
        <dbReference type="Pfam" id="PF13649"/>
    </source>
</evidence>
<name>A0A8J4AWQ9_9CHLO</name>
<proteinExistence type="predicted"/>
<dbReference type="SUPFAM" id="SSF53335">
    <property type="entry name" value="S-adenosyl-L-methionine-dependent methyltransferases"/>
    <property type="match status" value="1"/>
</dbReference>
<dbReference type="InterPro" id="IPR041698">
    <property type="entry name" value="Methyltransf_25"/>
</dbReference>